<gene>
    <name evidence="2" type="ORF">L207DRAFT_583006</name>
</gene>
<evidence type="ECO:0000313" key="3">
    <source>
        <dbReference type="Proteomes" id="UP000235786"/>
    </source>
</evidence>
<sequence>MSATSASFRYDSLGLAGRNIALVPDVASLCSPSSVSGTSYLCTGTLNFNTSRTSWDYLKDVYTGGQRTVDLYGEQGDKKLGANVILGVLPAGWNLNNGNDLPWMTIWITCHDLPISANFTGNYTSAFASIIVNDSLQEVLDIFNMPDWDSVVHLYQKSTGTGPISDLNPFIAVMLAQRPVLQKIVGAAAWCEFNGSTGGQWPDILWPSLNHTPNVVLGTVIDDQPTMGTALLNFGPGWQYNLLSGDYLPGGSVSYIANITGPGVNFSTLFTSYVRNQWALMAYSIAPQSGQQIALSFIGSGPDQLYISLTLVALLPSAALGIGLLVTLGASIRNIRERCWIKRVEFESWWLFKVLRHEDYKVEYCSATEGSFVKLVEDFTATYRKDGGYLEVSEIERT</sequence>
<dbReference type="EMBL" id="KZ613945">
    <property type="protein sequence ID" value="PMD40829.1"/>
    <property type="molecule type" value="Genomic_DNA"/>
</dbReference>
<keyword evidence="1" id="KW-0812">Transmembrane</keyword>
<proteinExistence type="predicted"/>
<protein>
    <submittedName>
        <fullName evidence="2">Uncharacterized protein</fullName>
    </submittedName>
</protein>
<keyword evidence="1" id="KW-1133">Transmembrane helix</keyword>
<evidence type="ECO:0000313" key="2">
    <source>
        <dbReference type="EMBL" id="PMD40829.1"/>
    </source>
</evidence>
<evidence type="ECO:0000256" key="1">
    <source>
        <dbReference type="SAM" id="Phobius"/>
    </source>
</evidence>
<dbReference type="OrthoDB" id="5002670at2759"/>
<accession>A0A2J6RQN4</accession>
<keyword evidence="1" id="KW-0472">Membrane</keyword>
<feature type="transmembrane region" description="Helical" evidence="1">
    <location>
        <begin position="305"/>
        <end position="328"/>
    </location>
</feature>
<reference evidence="2 3" key="1">
    <citation type="submission" date="2016-04" db="EMBL/GenBank/DDBJ databases">
        <title>A degradative enzymes factory behind the ericoid mycorrhizal symbiosis.</title>
        <authorList>
            <consortium name="DOE Joint Genome Institute"/>
            <person name="Martino E."/>
            <person name="Morin E."/>
            <person name="Grelet G."/>
            <person name="Kuo A."/>
            <person name="Kohler A."/>
            <person name="Daghino S."/>
            <person name="Barry K."/>
            <person name="Choi C."/>
            <person name="Cichocki N."/>
            <person name="Clum A."/>
            <person name="Copeland A."/>
            <person name="Hainaut M."/>
            <person name="Haridas S."/>
            <person name="Labutti K."/>
            <person name="Lindquist E."/>
            <person name="Lipzen A."/>
            <person name="Khouja H.-R."/>
            <person name="Murat C."/>
            <person name="Ohm R."/>
            <person name="Olson A."/>
            <person name="Spatafora J."/>
            <person name="Veneault-Fourrey C."/>
            <person name="Henrissat B."/>
            <person name="Grigoriev I."/>
            <person name="Martin F."/>
            <person name="Perotto S."/>
        </authorList>
    </citation>
    <scope>NUCLEOTIDE SEQUENCE [LARGE SCALE GENOMIC DNA]</scope>
    <source>
        <strain evidence="2 3">F</strain>
    </source>
</reference>
<dbReference type="Proteomes" id="UP000235786">
    <property type="component" value="Unassembled WGS sequence"/>
</dbReference>
<organism evidence="2 3">
    <name type="scientific">Hyaloscypha variabilis (strain UAMH 11265 / GT02V1 / F)</name>
    <name type="common">Meliniomyces variabilis</name>
    <dbReference type="NCBI Taxonomy" id="1149755"/>
    <lineage>
        <taxon>Eukaryota</taxon>
        <taxon>Fungi</taxon>
        <taxon>Dikarya</taxon>
        <taxon>Ascomycota</taxon>
        <taxon>Pezizomycotina</taxon>
        <taxon>Leotiomycetes</taxon>
        <taxon>Helotiales</taxon>
        <taxon>Hyaloscyphaceae</taxon>
        <taxon>Hyaloscypha</taxon>
        <taxon>Hyaloscypha variabilis</taxon>
    </lineage>
</organism>
<dbReference type="AlphaFoldDB" id="A0A2J6RQN4"/>
<name>A0A2J6RQN4_HYAVF</name>
<keyword evidence="3" id="KW-1185">Reference proteome</keyword>